<evidence type="ECO:0000259" key="4">
    <source>
        <dbReference type="PROSITE" id="PS50043"/>
    </source>
</evidence>
<dbReference type="EMBL" id="JACMHY010000008">
    <property type="protein sequence ID" value="MBC2867457.1"/>
    <property type="molecule type" value="Genomic_DNA"/>
</dbReference>
<name>A0A7X1LS89_9ACTN</name>
<keyword evidence="6" id="KW-1185">Reference proteome</keyword>
<evidence type="ECO:0000256" key="1">
    <source>
        <dbReference type="ARBA" id="ARBA00023015"/>
    </source>
</evidence>
<dbReference type="Proteomes" id="UP000517694">
    <property type="component" value="Unassembled WGS sequence"/>
</dbReference>
<keyword evidence="3" id="KW-0804">Transcription</keyword>
<dbReference type="InterPro" id="IPR016032">
    <property type="entry name" value="Sig_transdc_resp-reg_C-effctor"/>
</dbReference>
<evidence type="ECO:0000313" key="6">
    <source>
        <dbReference type="Proteomes" id="UP000517694"/>
    </source>
</evidence>
<dbReference type="PROSITE" id="PS50043">
    <property type="entry name" value="HTH_LUXR_2"/>
    <property type="match status" value="1"/>
</dbReference>
<dbReference type="InterPro" id="IPR036388">
    <property type="entry name" value="WH-like_DNA-bd_sf"/>
</dbReference>
<dbReference type="Pfam" id="PF00196">
    <property type="entry name" value="GerE"/>
    <property type="match status" value="1"/>
</dbReference>
<gene>
    <name evidence="5" type="ORF">H1R13_21545</name>
</gene>
<proteinExistence type="predicted"/>
<evidence type="ECO:0000313" key="5">
    <source>
        <dbReference type="EMBL" id="MBC2867457.1"/>
    </source>
</evidence>
<dbReference type="PANTHER" id="PTHR44688:SF16">
    <property type="entry name" value="DNA-BINDING TRANSCRIPTIONAL ACTIVATOR DEVR_DOSR"/>
    <property type="match status" value="1"/>
</dbReference>
<dbReference type="SMART" id="SM00421">
    <property type="entry name" value="HTH_LUXR"/>
    <property type="match status" value="1"/>
</dbReference>
<dbReference type="SUPFAM" id="SSF46894">
    <property type="entry name" value="C-terminal effector domain of the bipartite response regulators"/>
    <property type="match status" value="1"/>
</dbReference>
<protein>
    <submittedName>
        <fullName evidence="5">Response regulator transcription factor</fullName>
    </submittedName>
</protein>
<reference evidence="5 6" key="1">
    <citation type="submission" date="2020-08" db="EMBL/GenBank/DDBJ databases">
        <title>Whole-Genome Sequence of French Clinical Streptomyces mexicanus Strain Q0842.</title>
        <authorList>
            <person name="Boxberger M."/>
            <person name="La Scola B."/>
        </authorList>
    </citation>
    <scope>NUCLEOTIDE SEQUENCE [LARGE SCALE GENOMIC DNA]</scope>
    <source>
        <strain evidence="5 6">Marseille-Q0842</strain>
    </source>
</reference>
<organism evidence="5 6">
    <name type="scientific">Streptomyces mexicanus</name>
    <dbReference type="NCBI Taxonomy" id="178566"/>
    <lineage>
        <taxon>Bacteria</taxon>
        <taxon>Bacillati</taxon>
        <taxon>Actinomycetota</taxon>
        <taxon>Actinomycetes</taxon>
        <taxon>Kitasatosporales</taxon>
        <taxon>Streptomycetaceae</taxon>
        <taxon>Streptomyces</taxon>
    </lineage>
</organism>
<dbReference type="InterPro" id="IPR000792">
    <property type="entry name" value="Tscrpt_reg_LuxR_C"/>
</dbReference>
<dbReference type="GO" id="GO:0006355">
    <property type="term" value="P:regulation of DNA-templated transcription"/>
    <property type="evidence" value="ECO:0007669"/>
    <property type="project" value="InterPro"/>
</dbReference>
<keyword evidence="1" id="KW-0805">Transcription regulation</keyword>
<dbReference type="AlphaFoldDB" id="A0A7X1LS89"/>
<evidence type="ECO:0000256" key="2">
    <source>
        <dbReference type="ARBA" id="ARBA00023125"/>
    </source>
</evidence>
<comment type="caution">
    <text evidence="5">The sequence shown here is derived from an EMBL/GenBank/DDBJ whole genome shotgun (WGS) entry which is preliminary data.</text>
</comment>
<sequence length="115" mass="12405">MDSSGPALRQLGARATALGGRLDLEAVENWGSRLEVQIPLDPPDTSEQPTETWGLAPRETEVLRLLASGRRNRQIATQLGISENTVKFHTSQIYHKLGVTSRAAAAALATEAGMR</sequence>
<feature type="domain" description="HTH luxR-type" evidence="4">
    <location>
        <begin position="46"/>
        <end position="113"/>
    </location>
</feature>
<dbReference type="PRINTS" id="PR00038">
    <property type="entry name" value="HTHLUXR"/>
</dbReference>
<dbReference type="Gene3D" id="1.10.10.10">
    <property type="entry name" value="Winged helix-like DNA-binding domain superfamily/Winged helix DNA-binding domain"/>
    <property type="match status" value="1"/>
</dbReference>
<accession>A0A7X1LS89</accession>
<dbReference type="CDD" id="cd06170">
    <property type="entry name" value="LuxR_C_like"/>
    <property type="match status" value="1"/>
</dbReference>
<dbReference type="GO" id="GO:0003677">
    <property type="term" value="F:DNA binding"/>
    <property type="evidence" value="ECO:0007669"/>
    <property type="project" value="UniProtKB-KW"/>
</dbReference>
<dbReference type="OrthoDB" id="3171430at2"/>
<evidence type="ECO:0000256" key="3">
    <source>
        <dbReference type="ARBA" id="ARBA00023163"/>
    </source>
</evidence>
<keyword evidence="2" id="KW-0238">DNA-binding</keyword>
<dbReference type="PANTHER" id="PTHR44688">
    <property type="entry name" value="DNA-BINDING TRANSCRIPTIONAL ACTIVATOR DEVR_DOSR"/>
    <property type="match status" value="1"/>
</dbReference>